<dbReference type="AlphaFoldDB" id="A0A7Y4IJT7"/>
<dbReference type="GO" id="GO:0016020">
    <property type="term" value="C:membrane"/>
    <property type="evidence" value="ECO:0007669"/>
    <property type="project" value="InterPro"/>
</dbReference>
<protein>
    <recommendedName>
        <fullName evidence="3">Alginate export domain-containing protein</fullName>
    </recommendedName>
</protein>
<dbReference type="EMBL" id="JABFNT010000058">
    <property type="protein sequence ID" value="NOJ80436.1"/>
    <property type="molecule type" value="Genomic_DNA"/>
</dbReference>
<accession>A0A7Y4IJT7</accession>
<evidence type="ECO:0000313" key="1">
    <source>
        <dbReference type="EMBL" id="NOJ80436.1"/>
    </source>
</evidence>
<reference evidence="1 2" key="1">
    <citation type="submission" date="2020-05" db="EMBL/GenBank/DDBJ databases">
        <authorList>
            <person name="Whitworth D."/>
        </authorList>
    </citation>
    <scope>NUCLEOTIDE SEQUENCE [LARGE SCALE GENOMIC DNA]</scope>
    <source>
        <strain evidence="1 2">AM005</strain>
    </source>
</reference>
<proteinExistence type="predicted"/>
<evidence type="ECO:0008006" key="3">
    <source>
        <dbReference type="Google" id="ProtNLM"/>
    </source>
</evidence>
<evidence type="ECO:0000313" key="2">
    <source>
        <dbReference type="Proteomes" id="UP000533080"/>
    </source>
</evidence>
<organism evidence="1 2">
    <name type="scientific">Myxococcus xanthus</name>
    <dbReference type="NCBI Taxonomy" id="34"/>
    <lineage>
        <taxon>Bacteria</taxon>
        <taxon>Pseudomonadati</taxon>
        <taxon>Myxococcota</taxon>
        <taxon>Myxococcia</taxon>
        <taxon>Myxococcales</taxon>
        <taxon>Cystobacterineae</taxon>
        <taxon>Myxococcaceae</taxon>
        <taxon>Myxococcus</taxon>
    </lineage>
</organism>
<dbReference type="GO" id="GO:0015288">
    <property type="term" value="F:porin activity"/>
    <property type="evidence" value="ECO:0007669"/>
    <property type="project" value="InterPro"/>
</dbReference>
<comment type="caution">
    <text evidence="1">The sequence shown here is derived from an EMBL/GenBank/DDBJ whole genome shotgun (WGS) entry which is preliminary data.</text>
</comment>
<sequence length="514" mass="57953">MRSRQASRLRYKRGPPMRVLPARLCAILLTFLPLVALAEAPRDRFGAAGYFRIMTRPDFAGGSGQLGYYWLYGRLLNESPYGELNLRLDALQATPGTDDVWAEVHSRISGRSFRSADPGNGSLVNFSADYLFVRAGNILLDRVTWQLGTLEDRWNDLHIYDQRPGTLLWDTVGLSGTYQGDRYDVLLAVGDSGYTLRPNNYNTVLTGAASFRYRLIPGHLEVGIRGQVGYEPAVRGNRNALYASPGTSYENFARREVVRRYFEANPGAEDLVPDLKARSALSYRAMGYVGFGGVGPLVWSNLYLTFEKRHPQPFYTENFRGRDWTVYVTDQTDERYDANLGNEAYLRIIPDKLEALWGVWAGYSFNRDNKIAAGEDNRVIASTVLRLQYFLTDKVHLLVESSVAREKSLNGNLYRNHVDSVFTSTGGMADSRGLEFGDSDTRDTWQFKAGVVLNPTGRSIYARPSLRLLYGLQRSTQHAAFGNSFVDSLDQYNVYVGPERHWHSVVAIEAEGWF</sequence>
<name>A0A7Y4IJT7_MYXXA</name>
<dbReference type="GO" id="GO:0034219">
    <property type="term" value="P:carbohydrate transmembrane transport"/>
    <property type="evidence" value="ECO:0007669"/>
    <property type="project" value="InterPro"/>
</dbReference>
<dbReference type="InterPro" id="IPR036998">
    <property type="entry name" value="Porin_LamB_sf"/>
</dbReference>
<dbReference type="Proteomes" id="UP000533080">
    <property type="component" value="Unassembled WGS sequence"/>
</dbReference>
<dbReference type="Gene3D" id="2.40.170.10">
    <property type="entry name" value="Porin, LamB type"/>
    <property type="match status" value="1"/>
</dbReference>
<gene>
    <name evidence="1" type="ORF">HNV28_19240</name>
</gene>